<dbReference type="EC" id="1.-.-.-" evidence="18"/>
<comment type="similarity">
    <text evidence="4 18">Belongs to the sterol desaturase family. SCS7 subfamily.</text>
</comment>
<feature type="binding site" evidence="19">
    <location>
        <position position="209"/>
    </location>
    <ligand>
        <name>Zn(2+)</name>
        <dbReference type="ChEBI" id="CHEBI:29105"/>
        <label>1</label>
    </ligand>
</feature>
<gene>
    <name evidence="23" type="ORF">G6F64_010982</name>
</gene>
<evidence type="ECO:0000256" key="12">
    <source>
        <dbReference type="ARBA" id="ARBA00022989"/>
    </source>
</evidence>
<evidence type="ECO:0000256" key="11">
    <source>
        <dbReference type="ARBA" id="ARBA00022833"/>
    </source>
</evidence>
<feature type="binding site" description="axial binding residue" evidence="20">
    <location>
        <position position="37"/>
    </location>
    <ligand>
        <name>heme</name>
        <dbReference type="ChEBI" id="CHEBI:30413"/>
    </ligand>
    <ligandPart>
        <name>Fe</name>
        <dbReference type="ChEBI" id="CHEBI:18248"/>
    </ligandPart>
</feature>
<dbReference type="GO" id="GO:0020037">
    <property type="term" value="F:heme binding"/>
    <property type="evidence" value="ECO:0007669"/>
    <property type="project" value="InterPro"/>
</dbReference>
<feature type="binding site" evidence="19">
    <location>
        <position position="233"/>
    </location>
    <ligand>
        <name>Zn(2+)</name>
        <dbReference type="ChEBI" id="CHEBI:29105"/>
        <label>1</label>
    </ligand>
</feature>
<evidence type="ECO:0000256" key="17">
    <source>
        <dbReference type="ARBA" id="ARBA00023160"/>
    </source>
</evidence>
<feature type="transmembrane region" description="Helical" evidence="21">
    <location>
        <begin position="161"/>
        <end position="180"/>
    </location>
</feature>
<comment type="caution">
    <text evidence="23">The sequence shown here is derived from an EMBL/GenBank/DDBJ whole genome shotgun (WGS) entry which is preliminary data.</text>
</comment>
<comment type="cofactor">
    <cofactor evidence="20">
        <name>Fe cation</name>
        <dbReference type="ChEBI" id="CHEBI:24875"/>
    </cofactor>
</comment>
<keyword evidence="14 18" id="KW-0408">Iron</keyword>
<evidence type="ECO:0000313" key="23">
    <source>
        <dbReference type="EMBL" id="KAG1302374.1"/>
    </source>
</evidence>
<evidence type="ECO:0000256" key="9">
    <source>
        <dbReference type="ARBA" id="ARBA00022824"/>
    </source>
</evidence>
<keyword evidence="5 18" id="KW-0444">Lipid biosynthesis</keyword>
<feature type="transmembrane region" description="Helical" evidence="21">
    <location>
        <begin position="186"/>
        <end position="204"/>
    </location>
</feature>
<dbReference type="PRINTS" id="PR00363">
    <property type="entry name" value="CYTOCHROMEB5"/>
</dbReference>
<comment type="subcellular location">
    <subcellularLocation>
        <location evidence="1">Endoplasmic reticulum membrane</location>
        <topology evidence="1">Multi-pass membrane protein</topology>
    </subcellularLocation>
</comment>
<keyword evidence="24" id="KW-1185">Reference proteome</keyword>
<dbReference type="PANTHER" id="PTHR12863">
    <property type="entry name" value="FATTY ACID HYDROXYLASE"/>
    <property type="match status" value="1"/>
</dbReference>
<keyword evidence="7 21" id="KW-0812">Transmembrane</keyword>
<sequence>MATIYKREEIKKHCTRSSCWVVVQNKVYNITSFLQDHPGGSEFILQFAGDDITTILQDSTYHAHSIATYEILEEYYIGEVDQIITHQEKQLDSNNEQTSNKMGTGRDQTFLDLQRPLLYQMWNSNFTKDYYLEQVHRPRYTTHTVPFFENPYLDLLTKTHWYFIPLIWFPVSFFLAWKSFNSTDGSLYRTSQGFMAGAFFWTLFEYTLHRFLFHLDDLLPDTPTAFFWHFTLHGMHHHMPMDRLRLVMPPLITAVLSIPVFIIAHTLFYPAFAHAFVAGTLSAYVCYDLIHYYLHHAKVFKFYFGELKRYHIAHHYKNYSLGFGVTSKFWDYMFGTLIYLDDKEK</sequence>
<evidence type="ECO:0000256" key="4">
    <source>
        <dbReference type="ARBA" id="ARBA00005747"/>
    </source>
</evidence>
<feature type="binding site" evidence="19">
    <location>
        <position position="315"/>
    </location>
    <ligand>
        <name>Zn(2+)</name>
        <dbReference type="ChEBI" id="CHEBI:29105"/>
        <label>1</label>
    </ligand>
</feature>
<dbReference type="InterPro" id="IPR036400">
    <property type="entry name" value="Cyt_B5-like_heme/steroid_sf"/>
</dbReference>
<dbReference type="GO" id="GO:0006633">
    <property type="term" value="P:fatty acid biosynthetic process"/>
    <property type="evidence" value="ECO:0007669"/>
    <property type="project" value="UniProtKB-KW"/>
</dbReference>
<evidence type="ECO:0000259" key="22">
    <source>
        <dbReference type="PROSITE" id="PS50255"/>
    </source>
</evidence>
<comment type="pathway">
    <text evidence="2">Sphingolipid metabolism.</text>
</comment>
<dbReference type="GO" id="GO:0005506">
    <property type="term" value="F:iron ion binding"/>
    <property type="evidence" value="ECO:0007669"/>
    <property type="project" value="UniProtKB-UniRule"/>
</dbReference>
<dbReference type="InterPro" id="IPR018506">
    <property type="entry name" value="Cyt_B5_heme-BS"/>
</dbReference>
<dbReference type="Gene3D" id="3.10.120.10">
    <property type="entry name" value="Cytochrome b5-like heme/steroid binding domain"/>
    <property type="match status" value="1"/>
</dbReference>
<feature type="binding site" evidence="19">
    <location>
        <position position="236"/>
    </location>
    <ligand>
        <name>Zn(2+)</name>
        <dbReference type="ChEBI" id="CHEBI:29105"/>
        <label>1</label>
    </ligand>
</feature>
<feature type="transmembrane region" description="Helical" evidence="21">
    <location>
        <begin position="246"/>
        <end position="269"/>
    </location>
</feature>
<evidence type="ECO:0000256" key="3">
    <source>
        <dbReference type="ARBA" id="ARBA00005189"/>
    </source>
</evidence>
<comment type="function">
    <text evidence="18">Ceramide hydroxylase involved in the hydroxylation of sphingolipid-associated very long chain fatty acids. Postulated to hydroxylate the very long chain fatty acid of dihydroceramides and phytoceramides at C-2.</text>
</comment>
<dbReference type="AlphaFoldDB" id="A0A9P7BN40"/>
<keyword evidence="11 19" id="KW-0862">Zinc</keyword>
<keyword evidence="12 21" id="KW-1133">Transmembrane helix</keyword>
<feature type="binding site" evidence="19">
    <location>
        <position position="291"/>
    </location>
    <ligand>
        <name>Zn(2+)</name>
        <dbReference type="ChEBI" id="CHEBI:29105"/>
        <label>1</label>
    </ligand>
</feature>
<feature type="transmembrane region" description="Helical" evidence="21">
    <location>
        <begin position="275"/>
        <end position="294"/>
    </location>
</feature>
<comment type="pathway">
    <text evidence="3">Lipid metabolism.</text>
</comment>
<dbReference type="PROSITE" id="PS50255">
    <property type="entry name" value="CYTOCHROME_B5_2"/>
    <property type="match status" value="1"/>
</dbReference>
<feature type="binding site" evidence="19">
    <location>
        <position position="237"/>
    </location>
    <ligand>
        <name>Zn(2+)</name>
        <dbReference type="ChEBI" id="CHEBI:29105"/>
        <label>1</label>
    </ligand>
</feature>
<evidence type="ECO:0000313" key="24">
    <source>
        <dbReference type="Proteomes" id="UP000716291"/>
    </source>
</evidence>
<evidence type="ECO:0000256" key="20">
    <source>
        <dbReference type="PIRSR" id="PIRSR005149-50"/>
    </source>
</evidence>
<feature type="binding site" evidence="19">
    <location>
        <position position="314"/>
    </location>
    <ligand>
        <name>Zn(2+)</name>
        <dbReference type="ChEBI" id="CHEBI:29105"/>
        <label>1</label>
    </ligand>
</feature>
<evidence type="ECO:0000256" key="1">
    <source>
        <dbReference type="ARBA" id="ARBA00004477"/>
    </source>
</evidence>
<dbReference type="Proteomes" id="UP000716291">
    <property type="component" value="Unassembled WGS sequence"/>
</dbReference>
<evidence type="ECO:0000256" key="16">
    <source>
        <dbReference type="ARBA" id="ARBA00023136"/>
    </source>
</evidence>
<dbReference type="Pfam" id="PF00173">
    <property type="entry name" value="Cyt-b5"/>
    <property type="match status" value="1"/>
</dbReference>
<keyword evidence="10 18" id="KW-0276">Fatty acid metabolism</keyword>
<dbReference type="Pfam" id="PF04116">
    <property type="entry name" value="FA_hydroxylase"/>
    <property type="match status" value="1"/>
</dbReference>
<protein>
    <recommendedName>
        <fullName evidence="18">Ceramide very long chain fatty acid hydroxylase</fullName>
        <ecNumber evidence="18">1.-.-.-</ecNumber>
    </recommendedName>
</protein>
<evidence type="ECO:0000256" key="21">
    <source>
        <dbReference type="SAM" id="Phobius"/>
    </source>
</evidence>
<feature type="domain" description="Cytochrome b5 heme-binding" evidence="22">
    <location>
        <begin position="2"/>
        <end position="81"/>
    </location>
</feature>
<evidence type="ECO:0000256" key="15">
    <source>
        <dbReference type="ARBA" id="ARBA00023098"/>
    </source>
</evidence>
<dbReference type="SUPFAM" id="SSF55856">
    <property type="entry name" value="Cytochrome b5-like heme/steroid binding domain"/>
    <property type="match status" value="1"/>
</dbReference>
<evidence type="ECO:0000256" key="7">
    <source>
        <dbReference type="ARBA" id="ARBA00022692"/>
    </source>
</evidence>
<keyword evidence="16 18" id="KW-0472">Membrane</keyword>
<dbReference type="SMART" id="SM01117">
    <property type="entry name" value="Cyt-b5"/>
    <property type="match status" value="1"/>
</dbReference>
<feature type="binding site" evidence="19">
    <location>
        <position position="311"/>
    </location>
    <ligand>
        <name>Zn(2+)</name>
        <dbReference type="ChEBI" id="CHEBI:29105"/>
        <label>1</label>
    </ligand>
</feature>
<dbReference type="GO" id="GO:0005789">
    <property type="term" value="C:endoplasmic reticulum membrane"/>
    <property type="evidence" value="ECO:0007669"/>
    <property type="project" value="UniProtKB-SubCell"/>
</dbReference>
<keyword evidence="9 18" id="KW-0256">Endoplasmic reticulum</keyword>
<evidence type="ECO:0000256" key="14">
    <source>
        <dbReference type="ARBA" id="ARBA00023004"/>
    </source>
</evidence>
<evidence type="ECO:0000256" key="2">
    <source>
        <dbReference type="ARBA" id="ARBA00004991"/>
    </source>
</evidence>
<evidence type="ECO:0000256" key="19">
    <source>
        <dbReference type="PIRSR" id="PIRSR005149-1"/>
    </source>
</evidence>
<keyword evidence="13 18" id="KW-0560">Oxidoreductase</keyword>
<dbReference type="InterPro" id="IPR014430">
    <property type="entry name" value="Scs7"/>
</dbReference>
<feature type="binding site" evidence="19">
    <location>
        <position position="295"/>
    </location>
    <ligand>
        <name>Zn(2+)</name>
        <dbReference type="ChEBI" id="CHEBI:29105"/>
        <label>1</label>
    </ligand>
</feature>
<evidence type="ECO:0000256" key="8">
    <source>
        <dbReference type="ARBA" id="ARBA00022723"/>
    </source>
</evidence>
<comment type="cofactor">
    <cofactor evidence="18 19">
        <name>Zn(2+)</name>
        <dbReference type="ChEBI" id="CHEBI:29105"/>
    </cofactor>
    <text evidence="18 19">Binds 2 Zn(2+) ions per subunit that likely form a catalytic dimetal center.</text>
</comment>
<evidence type="ECO:0000256" key="10">
    <source>
        <dbReference type="ARBA" id="ARBA00022832"/>
    </source>
</evidence>
<dbReference type="GO" id="GO:0080132">
    <property type="term" value="F:fatty acid 2-hydroxylase activity"/>
    <property type="evidence" value="ECO:0007669"/>
    <property type="project" value="InterPro"/>
</dbReference>
<evidence type="ECO:0000256" key="13">
    <source>
        <dbReference type="ARBA" id="ARBA00023002"/>
    </source>
</evidence>
<dbReference type="FunFam" id="3.10.120.10:FF:000002">
    <property type="entry name" value="Cytochrome b5 type B"/>
    <property type="match status" value="1"/>
</dbReference>
<dbReference type="InterPro" id="IPR001199">
    <property type="entry name" value="Cyt_B5-like_heme/steroid-bd"/>
</dbReference>
<dbReference type="PROSITE" id="PS00191">
    <property type="entry name" value="CYTOCHROME_B5_1"/>
    <property type="match status" value="1"/>
</dbReference>
<keyword evidence="8 18" id="KW-0479">Metal-binding</keyword>
<dbReference type="InterPro" id="IPR006694">
    <property type="entry name" value="Fatty_acid_hydroxylase"/>
</dbReference>
<dbReference type="PIRSF" id="PIRSF005149">
    <property type="entry name" value="IPC-B_HD"/>
    <property type="match status" value="1"/>
</dbReference>
<accession>A0A9P7BN40</accession>
<keyword evidence="17 18" id="KW-0275">Fatty acid biosynthesis</keyword>
<name>A0A9P7BN40_RHIOR</name>
<evidence type="ECO:0000256" key="5">
    <source>
        <dbReference type="ARBA" id="ARBA00022516"/>
    </source>
</evidence>
<reference evidence="23" key="1">
    <citation type="journal article" date="2020" name="Microb. Genom.">
        <title>Genetic diversity of clinical and environmental Mucorales isolates obtained from an investigation of mucormycosis cases among solid organ transplant recipients.</title>
        <authorList>
            <person name="Nguyen M.H."/>
            <person name="Kaul D."/>
            <person name="Muto C."/>
            <person name="Cheng S.J."/>
            <person name="Richter R.A."/>
            <person name="Bruno V.M."/>
            <person name="Liu G."/>
            <person name="Beyhan S."/>
            <person name="Sundermann A.J."/>
            <person name="Mounaud S."/>
            <person name="Pasculle A.W."/>
            <person name="Nierman W.C."/>
            <person name="Driscoll E."/>
            <person name="Cumbie R."/>
            <person name="Clancy C.J."/>
            <person name="Dupont C.L."/>
        </authorList>
    </citation>
    <scope>NUCLEOTIDE SEQUENCE</scope>
    <source>
        <strain evidence="23">GL11</strain>
    </source>
</reference>
<proteinExistence type="inferred from homology"/>
<keyword evidence="6 20" id="KW-0349">Heme</keyword>
<feature type="binding site" evidence="19">
    <location>
        <position position="214"/>
    </location>
    <ligand>
        <name>Zn(2+)</name>
        <dbReference type="ChEBI" id="CHEBI:29105"/>
        <label>1</label>
    </ligand>
</feature>
<organism evidence="23 24">
    <name type="scientific">Rhizopus oryzae</name>
    <name type="common">Mucormycosis agent</name>
    <name type="synonym">Rhizopus arrhizus var. delemar</name>
    <dbReference type="NCBI Taxonomy" id="64495"/>
    <lineage>
        <taxon>Eukaryota</taxon>
        <taxon>Fungi</taxon>
        <taxon>Fungi incertae sedis</taxon>
        <taxon>Mucoromycota</taxon>
        <taxon>Mucoromycotina</taxon>
        <taxon>Mucoromycetes</taxon>
        <taxon>Mucorales</taxon>
        <taxon>Mucorineae</taxon>
        <taxon>Rhizopodaceae</taxon>
        <taxon>Rhizopus</taxon>
    </lineage>
</organism>
<dbReference type="PANTHER" id="PTHR12863:SF1">
    <property type="entry name" value="FATTY ACID 2-HYDROXYLASE"/>
    <property type="match status" value="1"/>
</dbReference>
<evidence type="ECO:0000256" key="6">
    <source>
        <dbReference type="ARBA" id="ARBA00022617"/>
    </source>
</evidence>
<dbReference type="EMBL" id="JAANQT010002469">
    <property type="protein sequence ID" value="KAG1302374.1"/>
    <property type="molecule type" value="Genomic_DNA"/>
</dbReference>
<evidence type="ECO:0000256" key="18">
    <source>
        <dbReference type="PIRNR" id="PIRNR005149"/>
    </source>
</evidence>
<feature type="binding site" description="axial binding residue" evidence="20">
    <location>
        <position position="64"/>
    </location>
    <ligand>
        <name>heme</name>
        <dbReference type="ChEBI" id="CHEBI:30413"/>
    </ligand>
    <ligandPart>
        <name>Fe</name>
        <dbReference type="ChEBI" id="CHEBI:18248"/>
    </ligandPart>
</feature>
<keyword evidence="15 18" id="KW-0443">Lipid metabolism</keyword>